<evidence type="ECO:0000313" key="1">
    <source>
        <dbReference type="EMBL" id="KAL0170943.1"/>
    </source>
</evidence>
<feature type="non-terminal residue" evidence="1">
    <location>
        <position position="90"/>
    </location>
</feature>
<dbReference type="AlphaFoldDB" id="A0ABD0PCU9"/>
<comment type="caution">
    <text evidence="1">The sequence shown here is derived from an EMBL/GenBank/DDBJ whole genome shotgun (WGS) entry which is preliminary data.</text>
</comment>
<accession>A0ABD0PCU9</accession>
<protein>
    <submittedName>
        <fullName evidence="1">Uncharacterized protein</fullName>
    </submittedName>
</protein>
<feature type="non-terminal residue" evidence="1">
    <location>
        <position position="1"/>
    </location>
</feature>
<evidence type="ECO:0000313" key="2">
    <source>
        <dbReference type="Proteomes" id="UP001529510"/>
    </source>
</evidence>
<dbReference type="EMBL" id="JAMKFB020000017">
    <property type="protein sequence ID" value="KAL0170943.1"/>
    <property type="molecule type" value="Genomic_DNA"/>
</dbReference>
<gene>
    <name evidence="1" type="ORF">M9458_035539</name>
</gene>
<dbReference type="Proteomes" id="UP001529510">
    <property type="component" value="Unassembled WGS sequence"/>
</dbReference>
<organism evidence="1 2">
    <name type="scientific">Cirrhinus mrigala</name>
    <name type="common">Mrigala</name>
    <dbReference type="NCBI Taxonomy" id="683832"/>
    <lineage>
        <taxon>Eukaryota</taxon>
        <taxon>Metazoa</taxon>
        <taxon>Chordata</taxon>
        <taxon>Craniata</taxon>
        <taxon>Vertebrata</taxon>
        <taxon>Euteleostomi</taxon>
        <taxon>Actinopterygii</taxon>
        <taxon>Neopterygii</taxon>
        <taxon>Teleostei</taxon>
        <taxon>Ostariophysi</taxon>
        <taxon>Cypriniformes</taxon>
        <taxon>Cyprinidae</taxon>
        <taxon>Labeoninae</taxon>
        <taxon>Labeonini</taxon>
        <taxon>Cirrhinus</taxon>
    </lineage>
</organism>
<keyword evidence="2" id="KW-1185">Reference proteome</keyword>
<reference evidence="1 2" key="1">
    <citation type="submission" date="2024-05" db="EMBL/GenBank/DDBJ databases">
        <title>Genome sequencing and assembly of Indian major carp, Cirrhinus mrigala (Hamilton, 1822).</title>
        <authorList>
            <person name="Mohindra V."/>
            <person name="Chowdhury L.M."/>
            <person name="Lal K."/>
            <person name="Jena J.K."/>
        </authorList>
    </citation>
    <scope>NUCLEOTIDE SEQUENCE [LARGE SCALE GENOMIC DNA]</scope>
    <source>
        <strain evidence="1">CM1030</strain>
        <tissue evidence="1">Blood</tissue>
    </source>
</reference>
<name>A0ABD0PCU9_CIRMR</name>
<sequence length="90" mass="10196">IFSLKRIWDLQALQTLPSCLDFAPGLVKAILDPHPNYLPKVAFSTINPVILEAFCPPLFTTQQEKKSRKDFTYCVQYVLFRFTSTAQASG</sequence>
<proteinExistence type="predicted"/>